<evidence type="ECO:0000313" key="1">
    <source>
        <dbReference type="EMBL" id="CEK66146.1"/>
    </source>
</evidence>
<protein>
    <submittedName>
        <fullName evidence="1">Uncharacterized protein</fullName>
    </submittedName>
</protein>
<accession>A0A0B6ZE67</accession>
<name>A0A0B6ZE67_9EUPU</name>
<organism evidence="1">
    <name type="scientific">Arion vulgaris</name>
    <dbReference type="NCBI Taxonomy" id="1028688"/>
    <lineage>
        <taxon>Eukaryota</taxon>
        <taxon>Metazoa</taxon>
        <taxon>Spiralia</taxon>
        <taxon>Lophotrochozoa</taxon>
        <taxon>Mollusca</taxon>
        <taxon>Gastropoda</taxon>
        <taxon>Heterobranchia</taxon>
        <taxon>Euthyneura</taxon>
        <taxon>Panpulmonata</taxon>
        <taxon>Eupulmonata</taxon>
        <taxon>Stylommatophora</taxon>
        <taxon>Helicina</taxon>
        <taxon>Arionoidea</taxon>
        <taxon>Arionidae</taxon>
        <taxon>Arion</taxon>
    </lineage>
</organism>
<sequence length="232" mass="25146">KQKVKSPDIRMESDSQELAVVRRNSETRLSGVDFVDAGSFSPPAVQFCVGTPPNISSGPSWKRSNVVTPPPYTSALPGSPHRKPSISSPHFSLLQLSNASSSSILGSHPSSLPTIVGSPNKIPAMFHLGSPHDNSPEPIHAPFAAIGAGYHHTTYHSSSTVPDNMLAMTRHREVLGEIQTIDYHRVPTDATLLAHQLQSIDYHRVGTEPTLLAHQLHSQTRQGMVIGYMGRE</sequence>
<feature type="non-terminal residue" evidence="1">
    <location>
        <position position="232"/>
    </location>
</feature>
<proteinExistence type="predicted"/>
<dbReference type="EMBL" id="HACG01019281">
    <property type="protein sequence ID" value="CEK66146.1"/>
    <property type="molecule type" value="Transcribed_RNA"/>
</dbReference>
<gene>
    <name evidence="1" type="primary">ORF57471</name>
</gene>
<feature type="non-terminal residue" evidence="1">
    <location>
        <position position="1"/>
    </location>
</feature>
<reference evidence="1" key="1">
    <citation type="submission" date="2014-12" db="EMBL/GenBank/DDBJ databases">
        <title>Insight into the proteome of Arion vulgaris.</title>
        <authorList>
            <person name="Aradska J."/>
            <person name="Bulat T."/>
            <person name="Smidak R."/>
            <person name="Sarate P."/>
            <person name="Gangsoo J."/>
            <person name="Sialana F."/>
            <person name="Bilban M."/>
            <person name="Lubec G."/>
        </authorList>
    </citation>
    <scope>NUCLEOTIDE SEQUENCE</scope>
    <source>
        <tissue evidence="1">Skin</tissue>
    </source>
</reference>
<dbReference type="AlphaFoldDB" id="A0A0B6ZE67"/>